<protein>
    <submittedName>
        <fullName evidence="1">Uncharacterized protein</fullName>
    </submittedName>
</protein>
<organism evidence="1 2">
    <name type="scientific">Puccinia graminis f. sp. tritici</name>
    <dbReference type="NCBI Taxonomy" id="56615"/>
    <lineage>
        <taxon>Eukaryota</taxon>
        <taxon>Fungi</taxon>
        <taxon>Dikarya</taxon>
        <taxon>Basidiomycota</taxon>
        <taxon>Pucciniomycotina</taxon>
        <taxon>Pucciniomycetes</taxon>
        <taxon>Pucciniales</taxon>
        <taxon>Pucciniaceae</taxon>
        <taxon>Puccinia</taxon>
    </lineage>
</organism>
<name>A0A5B0MTR3_PUCGR</name>
<evidence type="ECO:0000313" key="2">
    <source>
        <dbReference type="Proteomes" id="UP000324748"/>
    </source>
</evidence>
<keyword evidence="2" id="KW-1185">Reference proteome</keyword>
<sequence>MRYDAINRPVSVSHRFSDTRLSDTDAMHRLSDAMHRYRIAKPMRYRCIASLKRCDACIYRPYRTHRVKRA</sequence>
<dbReference type="AlphaFoldDB" id="A0A5B0MTR3"/>
<evidence type="ECO:0000313" key="1">
    <source>
        <dbReference type="EMBL" id="KAA1080391.1"/>
    </source>
</evidence>
<dbReference type="Proteomes" id="UP000324748">
    <property type="component" value="Unassembled WGS sequence"/>
</dbReference>
<proteinExistence type="predicted"/>
<dbReference type="EMBL" id="VSWC01000131">
    <property type="protein sequence ID" value="KAA1080391.1"/>
    <property type="molecule type" value="Genomic_DNA"/>
</dbReference>
<gene>
    <name evidence="1" type="ORF">PGT21_005099</name>
</gene>
<accession>A0A5B0MTR3</accession>
<reference evidence="1 2" key="1">
    <citation type="submission" date="2019-05" db="EMBL/GenBank/DDBJ databases">
        <title>Emergence of the Ug99 lineage of the wheat stem rust pathogen through somatic hybridization.</title>
        <authorList>
            <person name="Li F."/>
            <person name="Upadhyaya N.M."/>
            <person name="Sperschneider J."/>
            <person name="Matny O."/>
            <person name="Nguyen-Phuc H."/>
            <person name="Mago R."/>
            <person name="Raley C."/>
            <person name="Miller M.E."/>
            <person name="Silverstein K.A.T."/>
            <person name="Henningsen E."/>
            <person name="Hirsch C.D."/>
            <person name="Visser B."/>
            <person name="Pretorius Z.A."/>
            <person name="Steffenson B.J."/>
            <person name="Schwessinger B."/>
            <person name="Dodds P.N."/>
            <person name="Figueroa M."/>
        </authorList>
    </citation>
    <scope>NUCLEOTIDE SEQUENCE [LARGE SCALE GENOMIC DNA]</scope>
    <source>
        <strain evidence="1">21-0</strain>
    </source>
</reference>
<comment type="caution">
    <text evidence="1">The sequence shown here is derived from an EMBL/GenBank/DDBJ whole genome shotgun (WGS) entry which is preliminary data.</text>
</comment>